<dbReference type="PANTHER" id="PTHR19446">
    <property type="entry name" value="REVERSE TRANSCRIPTASES"/>
    <property type="match status" value="1"/>
</dbReference>
<dbReference type="CDD" id="cd01650">
    <property type="entry name" value="RT_nLTR_like"/>
    <property type="match status" value="1"/>
</dbReference>
<feature type="domain" description="Reverse transcriptase zinc-binding" evidence="2">
    <location>
        <begin position="693"/>
        <end position="780"/>
    </location>
</feature>
<evidence type="ECO:0000313" key="4">
    <source>
        <dbReference type="RefSeq" id="XP_015966728.1"/>
    </source>
</evidence>
<dbReference type="InterPro" id="IPR000477">
    <property type="entry name" value="RT_dom"/>
</dbReference>
<dbReference type="InterPro" id="IPR036691">
    <property type="entry name" value="Endo/exonu/phosph_ase_sf"/>
</dbReference>
<dbReference type="Pfam" id="PF00078">
    <property type="entry name" value="RVT_1"/>
    <property type="match status" value="1"/>
</dbReference>
<dbReference type="SUPFAM" id="SSF56672">
    <property type="entry name" value="DNA/RNA polymerases"/>
    <property type="match status" value="1"/>
</dbReference>
<name>A0A6P4DDZ7_ARADU</name>
<accession>A0A6P4DDZ7</accession>
<evidence type="ECO:0000259" key="2">
    <source>
        <dbReference type="Pfam" id="PF13966"/>
    </source>
</evidence>
<dbReference type="KEGG" id="adu:107490459"/>
<evidence type="ECO:0000313" key="3">
    <source>
        <dbReference type="Proteomes" id="UP000515211"/>
    </source>
</evidence>
<keyword evidence="3" id="KW-1185">Reference proteome</keyword>
<reference evidence="3" key="1">
    <citation type="journal article" date="2016" name="Nat. Genet.">
        <title>The genome sequences of Arachis duranensis and Arachis ipaensis, the diploid ancestors of cultivated peanut.</title>
        <authorList>
            <person name="Bertioli D.J."/>
            <person name="Cannon S.B."/>
            <person name="Froenicke L."/>
            <person name="Huang G."/>
            <person name="Farmer A.D."/>
            <person name="Cannon E.K."/>
            <person name="Liu X."/>
            <person name="Gao D."/>
            <person name="Clevenger J."/>
            <person name="Dash S."/>
            <person name="Ren L."/>
            <person name="Moretzsohn M.C."/>
            <person name="Shirasawa K."/>
            <person name="Huang W."/>
            <person name="Vidigal B."/>
            <person name="Abernathy B."/>
            <person name="Chu Y."/>
            <person name="Niederhuth C.E."/>
            <person name="Umale P."/>
            <person name="Araujo A.C."/>
            <person name="Kozik A."/>
            <person name="Kim K.D."/>
            <person name="Burow M.D."/>
            <person name="Varshney R.K."/>
            <person name="Wang X."/>
            <person name="Zhang X."/>
            <person name="Barkley N."/>
            <person name="Guimaraes P.M."/>
            <person name="Isobe S."/>
            <person name="Guo B."/>
            <person name="Liao B."/>
            <person name="Stalker H.T."/>
            <person name="Schmitz R.J."/>
            <person name="Scheffler B.E."/>
            <person name="Leal-Bertioli S.C."/>
            <person name="Xun X."/>
            <person name="Jackson S.A."/>
            <person name="Michelmore R."/>
            <person name="Ozias-Akins P."/>
        </authorList>
    </citation>
    <scope>NUCLEOTIDE SEQUENCE [LARGE SCALE GENOMIC DNA]</scope>
    <source>
        <strain evidence="3">cv. V14167</strain>
    </source>
</reference>
<dbReference type="Pfam" id="PF13966">
    <property type="entry name" value="zf-RVT"/>
    <property type="match status" value="1"/>
</dbReference>
<dbReference type="RefSeq" id="XP_015966728.1">
    <property type="nucleotide sequence ID" value="XM_016111242.1"/>
</dbReference>
<feature type="domain" description="Reverse transcriptase" evidence="1">
    <location>
        <begin position="403"/>
        <end position="509"/>
    </location>
</feature>
<protein>
    <submittedName>
        <fullName evidence="4">Uncharacterized protein LOC107490459</fullName>
    </submittedName>
</protein>
<dbReference type="SUPFAM" id="SSF56219">
    <property type="entry name" value="DNase I-like"/>
    <property type="match status" value="1"/>
</dbReference>
<sequence>MARVHCKNLVRIYKPSFFFLFETHTMFSNLKNFWDKLGFHCVGIEEAVGYRGGIWFLSSIANASCVIIDQIDQCITVKVSVGHNGPWMAVGDFNEIVAPDESTCAYFSSHRASLLATTLDDCKLFDLKVTGRRYTCSLSWWPQSENSRSFRFQAAWATHSSYKHVMSKAWNQEFGGVTERLKIVQHASLDFNSNIFGNIFVRKSKLEYQIDQIQRRVEVTNVLSLRIKEAELREDYNRLLLQEELFWYQKSREQWVKYGNRNTKFFHLQTLVRRNHNRVYGLYVRDGSWSTDPYILQEEALSFYKNLFGTTEEVEVDCLGDVPMPTLSTEACARLTNPVSFAEVKSAVFSMSSFKAPGPDGFQAYFFKEYWEIVGTEIWNIVWSTFLGEYLNSSIMETLIVLIPKIDNPTFMKDFRPISLCNVVYKIITKVLTNRLRPFLSDIVSHLQGGFIPGCGAPDNIIVAQEILNFMKHTKSKQGTLAFKIDLEKAYDRVDWRFLESTLVAFGFPIITATKSQVQMVMHSLNMFCKASGMKVNLEKSKAFCSKNVTAHRRDIFTSVSSIRFALDLGRYLGVNLNHSRTSRASFHSVIEKFLWKGQVDGRGLSLVNWRTVITPKKFVAWDKPWVALLRAKYLKNEGVLDGPVPWCVGSLDQSFWFDNWKDVKQRLNAYNPDLNAGENSGWSWGVAFSRLYSARSGYSCLGKRKFGWNEHDRWLWVWRLHIPEKYKFLIWLSLHNAIPTAEFRLGRGLALSSTCHRCQNGSKSILHCLRECPSAKEVWNLLGLYSDNSDLHDWLYRGARSGDIFLFFLTIWWIWRSRNHDLFINIDDSWSANKVVSLIRSSIREFHTIFAMHQSLSPPSLCLHWVPPPVHSVKLNCDASYFVPLGYARFGCIIRNPDGCWLKGCIGKVEVCSVLLDELYAI</sequence>
<dbReference type="GeneID" id="107490459"/>
<dbReference type="InterPro" id="IPR026960">
    <property type="entry name" value="RVT-Znf"/>
</dbReference>
<proteinExistence type="predicted"/>
<dbReference type="InterPro" id="IPR043502">
    <property type="entry name" value="DNA/RNA_pol_sf"/>
</dbReference>
<dbReference type="Proteomes" id="UP000515211">
    <property type="component" value="Chromosome 5"/>
</dbReference>
<reference evidence="4" key="2">
    <citation type="submission" date="2025-08" db="UniProtKB">
        <authorList>
            <consortium name="RefSeq"/>
        </authorList>
    </citation>
    <scope>IDENTIFICATION</scope>
    <source>
        <tissue evidence="4">Whole plant</tissue>
    </source>
</reference>
<dbReference type="AlphaFoldDB" id="A0A6P4DDZ7"/>
<gene>
    <name evidence="4" type="primary">LOC107490459</name>
</gene>
<organism evidence="3 4">
    <name type="scientific">Arachis duranensis</name>
    <name type="common">Wild peanut</name>
    <dbReference type="NCBI Taxonomy" id="130453"/>
    <lineage>
        <taxon>Eukaryota</taxon>
        <taxon>Viridiplantae</taxon>
        <taxon>Streptophyta</taxon>
        <taxon>Embryophyta</taxon>
        <taxon>Tracheophyta</taxon>
        <taxon>Spermatophyta</taxon>
        <taxon>Magnoliopsida</taxon>
        <taxon>eudicotyledons</taxon>
        <taxon>Gunneridae</taxon>
        <taxon>Pentapetalae</taxon>
        <taxon>rosids</taxon>
        <taxon>fabids</taxon>
        <taxon>Fabales</taxon>
        <taxon>Fabaceae</taxon>
        <taxon>Papilionoideae</taxon>
        <taxon>50 kb inversion clade</taxon>
        <taxon>dalbergioids sensu lato</taxon>
        <taxon>Dalbergieae</taxon>
        <taxon>Pterocarpus clade</taxon>
        <taxon>Arachis</taxon>
    </lineage>
</organism>
<evidence type="ECO:0000259" key="1">
    <source>
        <dbReference type="Pfam" id="PF00078"/>
    </source>
</evidence>